<evidence type="ECO:0000259" key="5">
    <source>
        <dbReference type="Pfam" id="PF16188"/>
    </source>
</evidence>
<sequence length="1130" mass="127348">MESEDNAFLQVLFDETNKCGPGDDVPPSISFDMWGTCSIRNFRRQLRMNRSLKSLRVHLLTLVLRFCKVAGVEPFVYGGTALGVYREDGKMIERDSDIDLAAIEYDSTSRGTFTRLLRACLDNGTEYSGIYNANDVDFRDSVSPIRLDFSSGTTMKRWLSVDDNGEIKEARYNGSDCKRVKFFFSLQGLEEASRLLGKNKRIVRNVSSDPSLVHVDLFTLSIHPDYPNTHFRVNWNIPGVYNCSEKPFPISAILPCRPCTFEGIPLQAPADLKVYLEIEYGYLGRDAIYDSASRMFVPVSPNHRRFIPPCLLLPTMRTISTLNRLTEFRSLLRSRQLQAYILHSEDEHFSEYVDPADRRYSFLSGFTGSVCTTVVTLDKAALWADGRYHLQASHELDGNWVLMKKGLPDVPSEATWLSRNTPPGSRIGFDPKQIPYLQIQAYRRELDEAQFEVVSSGDFSDNATRSESRRLVDVLGPNLIDLVWDKMSEIPEEQCSRPVRKANPITNVPISFAGQTWQEKVQRIRVLMDPKRVSLLAISTLDEIAWLLNLRGSDVIYNPVFFAYLLVTLDAVHLFLNASSVAESQGVLKTQFGDPSLNVFIHPYAEFFEHLENQVAQLPKTHPRVWFDYNASYAMVSCVPESQRLMAISPIAQMKATKLPTELEGIRSAHAMDALILCDFLAWMDEVAERNRTLNHTERVPMKGDVCEPAGSPSLPAPVSLTESSVAGYLDELRSQAPSFVSLSFTTISGADANGAIIHYRPIPGKDAPISPSTFYLVDSGAQYLSGTTDVTRSVHLHEPTVEQQSCYTLVLKAHIAVASQVASELDTADKYPWKHSFWEYEPSIRERRSDQLSAVVQTFTPSSYQLLLGVYACSMDSDRKAEIPNNFAECGIIFPTNTPGTSLDVLARRELWNYRNNFAHGTGHGVGAFLCVHEGPVGLSGSRMGSWARLGVTEPGIQKDMVLTIEPGYYLENQFGIRLENVVVVVPAAPLPVQYTVPPTAASDVEWLTFSPITVVPFQRKLIIRSMLTQSELDWLNRYQLFVRETIRDQLMQESNLATFDPDQLSQTRRRCWTWVQRETTPFRLNRYPRDHLPRLNTTRNVQNPLSSPPHHHLILNLGPVSLALFCGS</sequence>
<keyword evidence="7" id="KW-1185">Reference proteome</keyword>
<evidence type="ECO:0000313" key="6">
    <source>
        <dbReference type="EMBL" id="KER34159.1"/>
    </source>
</evidence>
<name>A0A075AJX8_OPIVI</name>
<feature type="domain" description="Peptidase M24" evidence="3">
    <location>
        <begin position="665"/>
        <end position="825"/>
    </location>
</feature>
<dbReference type="InterPro" id="IPR000994">
    <property type="entry name" value="Pept_M24"/>
</dbReference>
<dbReference type="Pfam" id="PF01321">
    <property type="entry name" value="Creatinase_N"/>
    <property type="match status" value="1"/>
</dbReference>
<dbReference type="Pfam" id="PF16189">
    <property type="entry name" value="Creatinase_N_2"/>
    <property type="match status" value="1"/>
</dbReference>
<proteinExistence type="predicted"/>
<dbReference type="GO" id="GO:0046872">
    <property type="term" value="F:metal ion binding"/>
    <property type="evidence" value="ECO:0007669"/>
    <property type="project" value="UniProtKB-KW"/>
</dbReference>
<accession>A0A075AJX8</accession>
<dbReference type="KEGG" id="ovi:T265_00029"/>
<evidence type="ECO:0000256" key="1">
    <source>
        <dbReference type="ARBA" id="ARBA00022723"/>
    </source>
</evidence>
<keyword evidence="1" id="KW-0479">Metal-binding</keyword>
<dbReference type="SUPFAM" id="SSF55920">
    <property type="entry name" value="Creatinase/aminopeptidase"/>
    <property type="match status" value="2"/>
</dbReference>
<feature type="domain" description="Creatinase N-terminal" evidence="4">
    <location>
        <begin position="324"/>
        <end position="454"/>
    </location>
</feature>
<dbReference type="InterPro" id="IPR036005">
    <property type="entry name" value="Creatinase/aminopeptidase-like"/>
</dbReference>
<dbReference type="EMBL" id="KL596619">
    <property type="protein sequence ID" value="KER34159.1"/>
    <property type="molecule type" value="Genomic_DNA"/>
</dbReference>
<gene>
    <name evidence="6" type="ORF">T265_00029</name>
</gene>
<dbReference type="PANTHER" id="PTHR43763">
    <property type="entry name" value="XAA-PRO AMINOPEPTIDASE 1"/>
    <property type="match status" value="1"/>
</dbReference>
<dbReference type="Proteomes" id="UP000054324">
    <property type="component" value="Unassembled WGS sequence"/>
</dbReference>
<dbReference type="GO" id="GO:0005737">
    <property type="term" value="C:cytoplasm"/>
    <property type="evidence" value="ECO:0007669"/>
    <property type="project" value="UniProtKB-ARBA"/>
</dbReference>
<dbReference type="PANTHER" id="PTHR43763:SF6">
    <property type="entry name" value="XAA-PRO AMINOPEPTIDASE 1"/>
    <property type="match status" value="1"/>
</dbReference>
<dbReference type="Gene3D" id="3.90.230.10">
    <property type="entry name" value="Creatinase/methionine aminopeptidase superfamily"/>
    <property type="match status" value="1"/>
</dbReference>
<feature type="domain" description="Peptidase M24 C-terminal" evidence="5">
    <location>
        <begin position="1007"/>
        <end position="1067"/>
    </location>
</feature>
<dbReference type="RefSeq" id="XP_009161950.1">
    <property type="nucleotide sequence ID" value="XM_009163686.1"/>
</dbReference>
<organism evidence="6 7">
    <name type="scientific">Opisthorchis viverrini</name>
    <name type="common">Southeast Asian liver fluke</name>
    <dbReference type="NCBI Taxonomy" id="6198"/>
    <lineage>
        <taxon>Eukaryota</taxon>
        <taxon>Metazoa</taxon>
        <taxon>Spiralia</taxon>
        <taxon>Lophotrochozoa</taxon>
        <taxon>Platyhelminthes</taxon>
        <taxon>Trematoda</taxon>
        <taxon>Digenea</taxon>
        <taxon>Opisthorchiida</taxon>
        <taxon>Opisthorchiata</taxon>
        <taxon>Opisthorchiidae</taxon>
        <taxon>Opisthorchis</taxon>
    </lineage>
</organism>
<dbReference type="InterPro" id="IPR029149">
    <property type="entry name" value="Creatin/AminoP/Spt16_N"/>
</dbReference>
<protein>
    <submittedName>
        <fullName evidence="6">Uncharacterized protein</fullName>
    </submittedName>
</protein>
<evidence type="ECO:0000313" key="7">
    <source>
        <dbReference type="Proteomes" id="UP000054324"/>
    </source>
</evidence>
<reference evidence="6 7" key="1">
    <citation type="submission" date="2013-11" db="EMBL/GenBank/DDBJ databases">
        <title>Opisthorchis viverrini - life in the bile duct.</title>
        <authorList>
            <person name="Young N.D."/>
            <person name="Nagarajan N."/>
            <person name="Lin S.J."/>
            <person name="Korhonen P.K."/>
            <person name="Jex A.R."/>
            <person name="Hall R.S."/>
            <person name="Safavi-Hemami H."/>
            <person name="Kaewkong W."/>
            <person name="Bertrand D."/>
            <person name="Gao S."/>
            <person name="Seet Q."/>
            <person name="Wongkham S."/>
            <person name="Teh B.T."/>
            <person name="Wongkham C."/>
            <person name="Intapan P.M."/>
            <person name="Maleewong W."/>
            <person name="Yang X."/>
            <person name="Hu M."/>
            <person name="Wang Z."/>
            <person name="Hofmann A."/>
            <person name="Sternberg P.W."/>
            <person name="Tan P."/>
            <person name="Wang J."/>
            <person name="Gasser R.B."/>
        </authorList>
    </citation>
    <scope>NUCLEOTIDE SEQUENCE [LARGE SCALE GENOMIC DNA]</scope>
</reference>
<feature type="domain" description="Peptidase M24" evidence="3">
    <location>
        <begin position="894"/>
        <end position="986"/>
    </location>
</feature>
<dbReference type="InterPro" id="IPR032416">
    <property type="entry name" value="Peptidase_M24_C"/>
</dbReference>
<evidence type="ECO:0000259" key="3">
    <source>
        <dbReference type="Pfam" id="PF00557"/>
    </source>
</evidence>
<dbReference type="GO" id="GO:0004177">
    <property type="term" value="F:aminopeptidase activity"/>
    <property type="evidence" value="ECO:0007669"/>
    <property type="project" value="UniProtKB-ARBA"/>
</dbReference>
<dbReference type="SUPFAM" id="SSF53092">
    <property type="entry name" value="Creatinase/prolidase N-terminal domain"/>
    <property type="match status" value="1"/>
</dbReference>
<dbReference type="AlphaFoldDB" id="A0A075AJX8"/>
<dbReference type="CTD" id="20314217"/>
<dbReference type="InterPro" id="IPR050422">
    <property type="entry name" value="X-Pro_aminopeptidase_P"/>
</dbReference>
<dbReference type="GeneID" id="20314217"/>
<dbReference type="Pfam" id="PF00557">
    <property type="entry name" value="Peptidase_M24"/>
    <property type="match status" value="2"/>
</dbReference>
<dbReference type="Gene3D" id="3.40.350.10">
    <property type="entry name" value="Creatinase/prolidase N-terminal domain"/>
    <property type="match status" value="2"/>
</dbReference>
<evidence type="ECO:0000256" key="2">
    <source>
        <dbReference type="ARBA" id="ARBA00022801"/>
    </source>
</evidence>
<dbReference type="OrthoDB" id="9995434at2759"/>
<dbReference type="STRING" id="6198.A0A075AJX8"/>
<evidence type="ECO:0000259" key="4">
    <source>
        <dbReference type="Pfam" id="PF01321"/>
    </source>
</evidence>
<keyword evidence="2" id="KW-0378">Hydrolase</keyword>
<dbReference type="InterPro" id="IPR000587">
    <property type="entry name" value="Creatinase_N"/>
</dbReference>
<dbReference type="Pfam" id="PF16188">
    <property type="entry name" value="Peptidase_M24_C"/>
    <property type="match status" value="1"/>
</dbReference>